<proteinExistence type="predicted"/>
<dbReference type="GeneID" id="23463241"/>
<dbReference type="EMBL" id="KP136319">
    <property type="protein sequence ID" value="AJF98324.1"/>
    <property type="molecule type" value="Genomic_DNA"/>
</dbReference>
<evidence type="ECO:0000256" key="1">
    <source>
        <dbReference type="SAM" id="Phobius"/>
    </source>
</evidence>
<dbReference type="Proteomes" id="UP000202511">
    <property type="component" value="Segment"/>
</dbReference>
<organism evidence="2 3">
    <name type="scientific">Pandoravirus inopinatum</name>
    <dbReference type="NCBI Taxonomy" id="1605721"/>
    <lineage>
        <taxon>Viruses</taxon>
        <taxon>Pandoravirus</taxon>
    </lineage>
</organism>
<dbReference type="RefSeq" id="YP_009120559.1">
    <property type="nucleotide sequence ID" value="NC_026440.1"/>
</dbReference>
<keyword evidence="1" id="KW-0472">Membrane</keyword>
<dbReference type="KEGG" id="vg:23463241"/>
<evidence type="ECO:0000313" key="3">
    <source>
        <dbReference type="Proteomes" id="UP000202511"/>
    </source>
</evidence>
<protein>
    <submittedName>
        <fullName evidence="2">Uncharacterized protein</fullName>
    </submittedName>
</protein>
<feature type="transmembrane region" description="Helical" evidence="1">
    <location>
        <begin position="36"/>
        <end position="57"/>
    </location>
</feature>
<name>A0A0B5J3Y9_9VIRU</name>
<reference evidence="2 3" key="1">
    <citation type="journal article" date="2015" name="Parasitol. Res.">
        <title>Viruses in close associations with free-living amoebae.</title>
        <authorList>
            <person name="Scheid P."/>
        </authorList>
    </citation>
    <scope>NUCLEOTIDE SEQUENCE [LARGE SCALE GENOMIC DNA]</scope>
    <source>
        <strain evidence="2">KlaHel</strain>
    </source>
</reference>
<evidence type="ECO:0000313" key="2">
    <source>
        <dbReference type="EMBL" id="AJF98324.1"/>
    </source>
</evidence>
<keyword evidence="1" id="KW-0812">Transmembrane</keyword>
<sequence length="111" mass="13147">MRKPTRLGQYCRRKMGRRRSSRPQRLFYGPILFGRYFFPFFFFSVFIMFIFKVVGWAQGRRFWFAGRLPVGICACAPHDVTDVRETNPVPTAEFFVRHRQQRPSPRPAGPS</sequence>
<keyword evidence="1" id="KW-1133">Transmembrane helix</keyword>
<accession>A0A0B5J3Y9</accession>